<feature type="chain" id="PRO_5003079832" description="TIGR02281 family clan AA aspartic protease" evidence="1">
    <location>
        <begin position="36"/>
        <end position="227"/>
    </location>
</feature>
<dbReference type="Gene3D" id="2.40.70.10">
    <property type="entry name" value="Acid Proteases"/>
    <property type="match status" value="1"/>
</dbReference>
<dbReference type="STRING" id="75379.Tint_1338"/>
<keyword evidence="1" id="KW-0732">Signal</keyword>
<sequence>MSKSARLLRPWSAARAARWVLACTVFALGGNPAFAAAASVGLAGKFGDQALLVIDGGAPRTLRIGQTVQGVKLLALSDQQATVEVSGQKMQLGLGAAPLSVGATAAQRTVLFARSNGQFVTECRINGELLRMMVDTGATRITLSREQAQRLGLNLQNGRASAVNTANGTIPATLIDLDKVRVGHIELHNVPALVINTPMPYALLGMSFLQRVNMQHDGDRMTLSPRY</sequence>
<dbReference type="CDD" id="cd05483">
    <property type="entry name" value="retropepsin_like_bacteria"/>
    <property type="match status" value="1"/>
</dbReference>
<name>D5X0S9_THIK1</name>
<dbReference type="InterPro" id="IPR011969">
    <property type="entry name" value="Clan_AA_Asp_peptidase_C"/>
</dbReference>
<organism evidence="2">
    <name type="scientific">Thiomonas intermedia (strain K12)</name>
    <name type="common">Thiobacillus intermedius</name>
    <dbReference type="NCBI Taxonomy" id="75379"/>
    <lineage>
        <taxon>Bacteria</taxon>
        <taxon>Pseudomonadati</taxon>
        <taxon>Pseudomonadota</taxon>
        <taxon>Betaproteobacteria</taxon>
        <taxon>Burkholderiales</taxon>
        <taxon>Thiomonas</taxon>
    </lineage>
</organism>
<dbReference type="BioCyc" id="TINT75379:TINT_RS06695-MONOMER"/>
<dbReference type="NCBIfam" id="TIGR02281">
    <property type="entry name" value="clan_AA_DTGA"/>
    <property type="match status" value="1"/>
</dbReference>
<dbReference type="KEGG" id="tin:Tint_1338"/>
<gene>
    <name evidence="2" type="ordered locus">Tint_1338</name>
</gene>
<dbReference type="InterPro" id="IPR034122">
    <property type="entry name" value="Retropepsin-like_bacterial"/>
</dbReference>
<feature type="signal peptide" evidence="1">
    <location>
        <begin position="1"/>
        <end position="35"/>
    </location>
</feature>
<dbReference type="Pfam" id="PF13975">
    <property type="entry name" value="gag-asp_proteas"/>
    <property type="match status" value="1"/>
</dbReference>
<evidence type="ECO:0000313" key="2">
    <source>
        <dbReference type="EMBL" id="ADG30725.1"/>
    </source>
</evidence>
<accession>D5X0S9</accession>
<dbReference type="eggNOG" id="COG3577">
    <property type="taxonomic scope" value="Bacteria"/>
</dbReference>
<dbReference type="SUPFAM" id="SSF50630">
    <property type="entry name" value="Acid proteases"/>
    <property type="match status" value="1"/>
</dbReference>
<dbReference type="EMBL" id="CP002021">
    <property type="protein sequence ID" value="ADG30725.1"/>
    <property type="molecule type" value="Genomic_DNA"/>
</dbReference>
<dbReference type="HOGENOM" id="CLU_104576_0_0_4"/>
<protein>
    <recommendedName>
        <fullName evidence="3">TIGR02281 family clan AA aspartic protease</fullName>
    </recommendedName>
</protein>
<dbReference type="AlphaFoldDB" id="D5X0S9"/>
<evidence type="ECO:0008006" key="3">
    <source>
        <dbReference type="Google" id="ProtNLM"/>
    </source>
</evidence>
<reference evidence="2" key="1">
    <citation type="submission" date="2010-04" db="EMBL/GenBank/DDBJ databases">
        <title>Complete sequence of Thiomonas intermedia K12.</title>
        <authorList>
            <consortium name="US DOE Joint Genome Institute"/>
            <person name="Lucas S."/>
            <person name="Copeland A."/>
            <person name="Lapidus A."/>
            <person name="Cheng J.-F."/>
            <person name="Bruce D."/>
            <person name="Goodwin L."/>
            <person name="Pitluck S."/>
            <person name="Davenport K."/>
            <person name="Detter J.C."/>
            <person name="Han C."/>
            <person name="Tapia R."/>
            <person name="Land M."/>
            <person name="Hauser L."/>
            <person name="Kyrpides N."/>
            <person name="Ovchinnikova G."/>
            <person name="Kerfeld C.A."/>
            <person name="Cannon G.C."/>
            <person name="Heinhorst S."/>
            <person name="Woyke T."/>
        </authorList>
    </citation>
    <scope>NUCLEOTIDE SEQUENCE [LARGE SCALE GENOMIC DNA]</scope>
    <source>
        <strain evidence="2">K12</strain>
    </source>
</reference>
<evidence type="ECO:0000256" key="1">
    <source>
        <dbReference type="SAM" id="SignalP"/>
    </source>
</evidence>
<proteinExistence type="predicted"/>
<dbReference type="InterPro" id="IPR021109">
    <property type="entry name" value="Peptidase_aspartic_dom_sf"/>
</dbReference>